<dbReference type="Gene3D" id="2.40.280.10">
    <property type="match status" value="1"/>
</dbReference>
<dbReference type="AlphaFoldDB" id="A0A7X2S4Y9"/>
<dbReference type="GO" id="GO:0005829">
    <property type="term" value="C:cytosol"/>
    <property type="evidence" value="ECO:0007669"/>
    <property type="project" value="TreeGrafter"/>
</dbReference>
<dbReference type="NCBIfam" id="TIGR00086">
    <property type="entry name" value="smpB"/>
    <property type="match status" value="1"/>
</dbReference>
<evidence type="ECO:0000256" key="3">
    <source>
        <dbReference type="HAMAP-Rule" id="MF_00023"/>
    </source>
</evidence>
<keyword evidence="6" id="KW-1185">Reference proteome</keyword>
<dbReference type="RefSeq" id="WP_155112330.1">
    <property type="nucleotide sequence ID" value="NZ_WMIB01000008.1"/>
</dbReference>
<reference evidence="5 6" key="1">
    <citation type="journal article" date="2017" name="Int. J. Syst. Evol. Microbiol.">
        <title>Bacillus mangrovi sp. nov., isolated from a sediment sample from a mangrove forest.</title>
        <authorList>
            <person name="Gupta V."/>
            <person name="Singh P.K."/>
            <person name="Korpole S."/>
            <person name="Tanuku N.R.S."/>
            <person name="Pinnaka A.K."/>
        </authorList>
    </citation>
    <scope>NUCLEOTIDE SEQUENCE [LARGE SCALE GENOMIC DNA]</scope>
    <source>
        <strain evidence="5 6">KCTC 33872</strain>
    </source>
</reference>
<protein>
    <recommendedName>
        <fullName evidence="3">SsrA-binding protein</fullName>
    </recommendedName>
    <alternativeName>
        <fullName evidence="3">Small protein B</fullName>
    </alternativeName>
</protein>
<evidence type="ECO:0000313" key="6">
    <source>
        <dbReference type="Proteomes" id="UP000434639"/>
    </source>
</evidence>
<dbReference type="GO" id="GO:0070930">
    <property type="term" value="P:trans-translation-dependent protein tagging"/>
    <property type="evidence" value="ECO:0007669"/>
    <property type="project" value="TreeGrafter"/>
</dbReference>
<dbReference type="EMBL" id="WMIB01000008">
    <property type="protein sequence ID" value="MTH53808.1"/>
    <property type="molecule type" value="Genomic_DNA"/>
</dbReference>
<dbReference type="GO" id="GO:0003723">
    <property type="term" value="F:RNA binding"/>
    <property type="evidence" value="ECO:0007669"/>
    <property type="project" value="UniProtKB-UniRule"/>
</dbReference>
<name>A0A7X2S4Y9_9BACI</name>
<dbReference type="InterPro" id="IPR023620">
    <property type="entry name" value="SmpB"/>
</dbReference>
<evidence type="ECO:0000256" key="1">
    <source>
        <dbReference type="ARBA" id="ARBA00022490"/>
    </source>
</evidence>
<evidence type="ECO:0000256" key="2">
    <source>
        <dbReference type="ARBA" id="ARBA00022884"/>
    </source>
</evidence>
<dbReference type="Pfam" id="PF01668">
    <property type="entry name" value="SmpB"/>
    <property type="match status" value="1"/>
</dbReference>
<dbReference type="PANTHER" id="PTHR30308">
    <property type="entry name" value="TMRNA-BINDING COMPONENT OF TRANS-TRANSLATION TAGGING COMPLEX"/>
    <property type="match status" value="1"/>
</dbReference>
<evidence type="ECO:0000313" key="5">
    <source>
        <dbReference type="EMBL" id="MTH53808.1"/>
    </source>
</evidence>
<dbReference type="HAMAP" id="MF_00023">
    <property type="entry name" value="SmpB"/>
    <property type="match status" value="1"/>
</dbReference>
<feature type="region of interest" description="Disordered" evidence="4">
    <location>
        <begin position="128"/>
        <end position="155"/>
    </location>
</feature>
<dbReference type="InterPro" id="IPR020081">
    <property type="entry name" value="SsrA-bd_prot_CS"/>
</dbReference>
<dbReference type="CDD" id="cd09294">
    <property type="entry name" value="SmpB"/>
    <property type="match status" value="1"/>
</dbReference>
<comment type="similarity">
    <text evidence="3">Belongs to the SmpB family.</text>
</comment>
<dbReference type="PANTHER" id="PTHR30308:SF2">
    <property type="entry name" value="SSRA-BINDING PROTEIN"/>
    <property type="match status" value="1"/>
</dbReference>
<dbReference type="SUPFAM" id="SSF74982">
    <property type="entry name" value="Small protein B (SmpB)"/>
    <property type="match status" value="1"/>
</dbReference>
<comment type="subcellular location">
    <subcellularLocation>
        <location evidence="3">Cytoplasm</location>
    </subcellularLocation>
    <text evidence="3">The tmRNA-SmpB complex associates with stalled 70S ribosomes.</text>
</comment>
<organism evidence="5 6">
    <name type="scientific">Metabacillus mangrovi</name>
    <dbReference type="NCBI Taxonomy" id="1491830"/>
    <lineage>
        <taxon>Bacteria</taxon>
        <taxon>Bacillati</taxon>
        <taxon>Bacillota</taxon>
        <taxon>Bacilli</taxon>
        <taxon>Bacillales</taxon>
        <taxon>Bacillaceae</taxon>
        <taxon>Metabacillus</taxon>
    </lineage>
</organism>
<dbReference type="InterPro" id="IPR000037">
    <property type="entry name" value="SsrA-bd_prot"/>
</dbReference>
<gene>
    <name evidence="3 5" type="primary">smpB</name>
    <name evidence="5" type="ORF">GKZ89_10365</name>
</gene>
<comment type="caution">
    <text evidence="5">The sequence shown here is derived from an EMBL/GenBank/DDBJ whole genome shotgun (WGS) entry which is preliminary data.</text>
</comment>
<dbReference type="GO" id="GO:0070929">
    <property type="term" value="P:trans-translation"/>
    <property type="evidence" value="ECO:0007669"/>
    <property type="project" value="UniProtKB-UniRule"/>
</dbReference>
<dbReference type="PROSITE" id="PS01317">
    <property type="entry name" value="SSRP"/>
    <property type="match status" value="1"/>
</dbReference>
<sequence>MPKGQGKVVAQNKKANHDYSIEETYEAGIVLQGTEIKSLRAGRVNLKDSFARIQGGEVFLHNMHVSPYEQGNRYNHDPLRTRKLLLHNREISKLIGLTKEEGYTLVPLKIYLKNGFAKVLVGLGRGKKKYDKREDLKKKEAKRDIERAFRDRQKE</sequence>
<accession>A0A7X2S4Y9</accession>
<keyword evidence="2 3" id="KW-0694">RNA-binding</keyword>
<evidence type="ECO:0000256" key="4">
    <source>
        <dbReference type="SAM" id="MobiDB-lite"/>
    </source>
</evidence>
<dbReference type="NCBIfam" id="NF003843">
    <property type="entry name" value="PRK05422.1"/>
    <property type="match status" value="1"/>
</dbReference>
<comment type="function">
    <text evidence="3">Required for rescue of stalled ribosomes mediated by trans-translation. Binds to transfer-messenger RNA (tmRNA), required for stable association of tmRNA with ribosomes. tmRNA and SmpB together mimic tRNA shape, replacing the anticodon stem-loop with SmpB. tmRNA is encoded by the ssrA gene; the 2 termini fold to resemble tRNA(Ala) and it encodes a 'tag peptide', a short internal open reading frame. During trans-translation Ala-aminoacylated tmRNA acts like a tRNA, entering the A-site of stalled ribosomes, displacing the stalled mRNA. The ribosome then switches to translate the ORF on the tmRNA; the nascent peptide is terminated with the 'tag peptide' encoded by the tmRNA and targeted for degradation. The ribosome is freed to recommence translation, which seems to be the essential function of trans-translation.</text>
</comment>
<proteinExistence type="inferred from homology"/>
<keyword evidence="1 3" id="KW-0963">Cytoplasm</keyword>
<dbReference type="OrthoDB" id="9805462at2"/>
<dbReference type="Proteomes" id="UP000434639">
    <property type="component" value="Unassembled WGS sequence"/>
</dbReference>
<feature type="compositionally biased region" description="Basic and acidic residues" evidence="4">
    <location>
        <begin position="131"/>
        <end position="155"/>
    </location>
</feature>